<dbReference type="PANTHER" id="PTHR32322:SF2">
    <property type="entry name" value="EAMA DOMAIN-CONTAINING PROTEIN"/>
    <property type="match status" value="1"/>
</dbReference>
<evidence type="ECO:0000256" key="1">
    <source>
        <dbReference type="ARBA" id="ARBA00004141"/>
    </source>
</evidence>
<evidence type="ECO:0000256" key="7">
    <source>
        <dbReference type="SAM" id="Phobius"/>
    </source>
</evidence>
<organism evidence="9 10">
    <name type="scientific">Cryobacterium lyxosi</name>
    <dbReference type="NCBI Taxonomy" id="1259228"/>
    <lineage>
        <taxon>Bacteria</taxon>
        <taxon>Bacillati</taxon>
        <taxon>Actinomycetota</taxon>
        <taxon>Actinomycetes</taxon>
        <taxon>Micrococcales</taxon>
        <taxon>Microbacteriaceae</taxon>
        <taxon>Cryobacterium</taxon>
    </lineage>
</organism>
<evidence type="ECO:0000259" key="8">
    <source>
        <dbReference type="Pfam" id="PF00892"/>
    </source>
</evidence>
<dbReference type="PANTHER" id="PTHR32322">
    <property type="entry name" value="INNER MEMBRANE TRANSPORTER"/>
    <property type="match status" value="1"/>
</dbReference>
<feature type="transmembrane region" description="Helical" evidence="7">
    <location>
        <begin position="41"/>
        <end position="60"/>
    </location>
</feature>
<evidence type="ECO:0000256" key="4">
    <source>
        <dbReference type="ARBA" id="ARBA00022989"/>
    </source>
</evidence>
<accession>A0A4R8ZH23</accession>
<evidence type="ECO:0000256" key="3">
    <source>
        <dbReference type="ARBA" id="ARBA00022692"/>
    </source>
</evidence>
<comment type="caution">
    <text evidence="9">The sequence shown here is derived from an EMBL/GenBank/DDBJ whole genome shotgun (WGS) entry which is preliminary data.</text>
</comment>
<dbReference type="InterPro" id="IPR050638">
    <property type="entry name" value="AA-Vitamin_Transporters"/>
</dbReference>
<feature type="transmembrane region" description="Helical" evidence="7">
    <location>
        <begin position="127"/>
        <end position="148"/>
    </location>
</feature>
<evidence type="ECO:0000313" key="9">
    <source>
        <dbReference type="EMBL" id="TFD27780.1"/>
    </source>
</evidence>
<feature type="compositionally biased region" description="Basic and acidic residues" evidence="6">
    <location>
        <begin position="374"/>
        <end position="384"/>
    </location>
</feature>
<name>A0A4R8ZH23_9MICO</name>
<reference evidence="9 10" key="1">
    <citation type="submission" date="2019-03" db="EMBL/GenBank/DDBJ databases">
        <title>Genomics of glacier-inhabiting Cryobacterium strains.</title>
        <authorList>
            <person name="Liu Q."/>
            <person name="Xin Y.-H."/>
        </authorList>
    </citation>
    <scope>NUCLEOTIDE SEQUENCE [LARGE SCALE GENOMIC DNA]</scope>
    <source>
        <strain evidence="9 10">TMT1-1</strain>
    </source>
</reference>
<comment type="similarity">
    <text evidence="2">Belongs to the EamA transporter family.</text>
</comment>
<feature type="transmembrane region" description="Helical" evidence="7">
    <location>
        <begin position="185"/>
        <end position="210"/>
    </location>
</feature>
<proteinExistence type="inferred from homology"/>
<dbReference type="SUPFAM" id="SSF103481">
    <property type="entry name" value="Multidrug resistance efflux transporter EmrE"/>
    <property type="match status" value="2"/>
</dbReference>
<keyword evidence="5 7" id="KW-0472">Membrane</keyword>
<keyword evidence="10" id="KW-1185">Reference proteome</keyword>
<evidence type="ECO:0000256" key="5">
    <source>
        <dbReference type="ARBA" id="ARBA00023136"/>
    </source>
</evidence>
<feature type="transmembrane region" description="Helical" evidence="7">
    <location>
        <begin position="254"/>
        <end position="274"/>
    </location>
</feature>
<evidence type="ECO:0000256" key="2">
    <source>
        <dbReference type="ARBA" id="ARBA00007362"/>
    </source>
</evidence>
<comment type="subcellular location">
    <subcellularLocation>
        <location evidence="1">Membrane</location>
        <topology evidence="1">Multi-pass membrane protein</topology>
    </subcellularLocation>
</comment>
<dbReference type="RefSeq" id="WP_134571760.1">
    <property type="nucleotide sequence ID" value="NZ_SOGT01000005.1"/>
</dbReference>
<dbReference type="InterPro" id="IPR000620">
    <property type="entry name" value="EamA_dom"/>
</dbReference>
<dbReference type="AlphaFoldDB" id="A0A4R8ZH23"/>
<dbReference type="Pfam" id="PF00892">
    <property type="entry name" value="EamA"/>
    <property type="match status" value="2"/>
</dbReference>
<feature type="transmembrane region" description="Helical" evidence="7">
    <location>
        <begin position="222"/>
        <end position="242"/>
    </location>
</feature>
<dbReference type="GO" id="GO:0016020">
    <property type="term" value="C:membrane"/>
    <property type="evidence" value="ECO:0007669"/>
    <property type="project" value="UniProtKB-SubCell"/>
</dbReference>
<keyword evidence="4 7" id="KW-1133">Transmembrane helix</keyword>
<feature type="transmembrane region" description="Helical" evidence="7">
    <location>
        <begin position="154"/>
        <end position="173"/>
    </location>
</feature>
<dbReference type="Proteomes" id="UP000298424">
    <property type="component" value="Unassembled WGS sequence"/>
</dbReference>
<feature type="compositionally biased region" description="Basic and acidic residues" evidence="6">
    <location>
        <begin position="318"/>
        <end position="333"/>
    </location>
</feature>
<feature type="transmembrane region" description="Helical" evidence="7">
    <location>
        <begin position="98"/>
        <end position="120"/>
    </location>
</feature>
<feature type="region of interest" description="Disordered" evidence="6">
    <location>
        <begin position="308"/>
        <end position="384"/>
    </location>
</feature>
<keyword evidence="3 7" id="KW-0812">Transmembrane</keyword>
<evidence type="ECO:0000256" key="6">
    <source>
        <dbReference type="SAM" id="MobiDB-lite"/>
    </source>
</evidence>
<sequence length="384" mass="39133">MKISSLPGGVIVAAIAAISFGTSGALVKPMLEAGWSPTAAVTARAWTAGLVLLPFALYSLRGRWAALWRARWRVLGMGIVGVAGTQLAYFAALQTIPVSTALLIEFLAPLILVGFVWVTTQRMPRRTVLLGSALAVGGLLLVIGPGAIRAVDPMGVLFAFGAAISCAVFFVVAARPAEGLPPIALAAFGLLVGGTVLGLLGLTGLLPFTASFLDLSLLGTVVPWWAPLLALAIISTALAYVAGITAAGILGSRLASFVGLLEVIFASLFAWLLLGEVLTPLQLLGGLLILGGIAAVGEERVELAAEALPPDEPGLPHAHGDAHGDAHGEAHGDESDENDEAARSDEATAGASAQEISTGAGSSMVGGFNTTSRTSERPSEPGKL</sequence>
<feature type="domain" description="EamA" evidence="8">
    <location>
        <begin position="9"/>
        <end position="143"/>
    </location>
</feature>
<dbReference type="OrthoDB" id="154915at2"/>
<evidence type="ECO:0000313" key="10">
    <source>
        <dbReference type="Proteomes" id="UP000298424"/>
    </source>
</evidence>
<dbReference type="EMBL" id="SOGT01000005">
    <property type="protein sequence ID" value="TFD27780.1"/>
    <property type="molecule type" value="Genomic_DNA"/>
</dbReference>
<protein>
    <submittedName>
        <fullName evidence="9">EamA/RhaT family transporter</fullName>
    </submittedName>
</protein>
<feature type="transmembrane region" description="Helical" evidence="7">
    <location>
        <begin position="72"/>
        <end position="92"/>
    </location>
</feature>
<dbReference type="InterPro" id="IPR037185">
    <property type="entry name" value="EmrE-like"/>
</dbReference>
<feature type="domain" description="EamA" evidence="8">
    <location>
        <begin position="154"/>
        <end position="295"/>
    </location>
</feature>
<gene>
    <name evidence="9" type="ORF">E3T27_04795</name>
</gene>